<proteinExistence type="predicted"/>
<gene>
    <name evidence="1" type="ORF">WHR41_05935</name>
</gene>
<evidence type="ECO:0000313" key="2">
    <source>
        <dbReference type="Proteomes" id="UP000803884"/>
    </source>
</evidence>
<organism evidence="1 2">
    <name type="scientific">Cladosporium halotolerans</name>
    <dbReference type="NCBI Taxonomy" id="1052096"/>
    <lineage>
        <taxon>Eukaryota</taxon>
        <taxon>Fungi</taxon>
        <taxon>Dikarya</taxon>
        <taxon>Ascomycota</taxon>
        <taxon>Pezizomycotina</taxon>
        <taxon>Dothideomycetes</taxon>
        <taxon>Dothideomycetidae</taxon>
        <taxon>Cladosporiales</taxon>
        <taxon>Cladosporiaceae</taxon>
        <taxon>Cladosporium</taxon>
    </lineage>
</organism>
<dbReference type="Proteomes" id="UP000803884">
    <property type="component" value="Unassembled WGS sequence"/>
</dbReference>
<evidence type="ECO:0000313" key="1">
    <source>
        <dbReference type="EMBL" id="KAL1585711.1"/>
    </source>
</evidence>
<dbReference type="EMBL" id="JAAQHG020000018">
    <property type="protein sequence ID" value="KAL1585711.1"/>
    <property type="molecule type" value="Genomic_DNA"/>
</dbReference>
<accession>A0AB34KPR8</accession>
<name>A0AB34KPR8_9PEZI</name>
<comment type="caution">
    <text evidence="1">The sequence shown here is derived from an EMBL/GenBank/DDBJ whole genome shotgun (WGS) entry which is preliminary data.</text>
</comment>
<dbReference type="GeneID" id="96007378"/>
<reference evidence="1 2" key="1">
    <citation type="journal article" date="2020" name="Microbiol. Resour. Announc.">
        <title>Draft Genome Sequence of a Cladosporium Species Isolated from the Mesophotic Ascidian Didemnum maculosum.</title>
        <authorList>
            <person name="Gioti A."/>
            <person name="Siaperas R."/>
            <person name="Nikolaivits E."/>
            <person name="Le Goff G."/>
            <person name="Ouazzani J."/>
            <person name="Kotoulas G."/>
            <person name="Topakas E."/>
        </authorList>
    </citation>
    <scope>NUCLEOTIDE SEQUENCE [LARGE SCALE GENOMIC DNA]</scope>
    <source>
        <strain evidence="1 2">TM138-S3</strain>
    </source>
</reference>
<sequence>MAAPPSFNADAFFERFKGHFPTKRMEDECDGDLMALIVLDDVPIEIVNEVLNENGNKTGAQYLWLADKYESLRDFDGIGYEGTITPIDLSWRSPFIGKSLIDAIEFIRQMPKPPKPLDKTFCAVLKKDLYENSKQLLICKAIDGQGEPETIPIRFQKAGVFFVTFAREDWDEAYNEQKII</sequence>
<dbReference type="AlphaFoldDB" id="A0AB34KPR8"/>
<protein>
    <submittedName>
        <fullName evidence="1">Uncharacterized protein</fullName>
    </submittedName>
</protein>
<keyword evidence="2" id="KW-1185">Reference proteome</keyword>
<dbReference type="RefSeq" id="XP_069228817.1">
    <property type="nucleotide sequence ID" value="XM_069374540.1"/>
</dbReference>